<dbReference type="AlphaFoldDB" id="A0AAN6TKZ6"/>
<gene>
    <name evidence="1" type="ORF">N656DRAFT_404249</name>
</gene>
<comment type="caution">
    <text evidence="1">The sequence shown here is derived from an EMBL/GenBank/DDBJ whole genome shotgun (WGS) entry which is preliminary data.</text>
</comment>
<evidence type="ECO:0000313" key="1">
    <source>
        <dbReference type="EMBL" id="KAK4115870.1"/>
    </source>
</evidence>
<dbReference type="RefSeq" id="XP_064673440.1">
    <property type="nucleotide sequence ID" value="XM_064809544.1"/>
</dbReference>
<organism evidence="1 2">
    <name type="scientific">Canariomyces notabilis</name>
    <dbReference type="NCBI Taxonomy" id="2074819"/>
    <lineage>
        <taxon>Eukaryota</taxon>
        <taxon>Fungi</taxon>
        <taxon>Dikarya</taxon>
        <taxon>Ascomycota</taxon>
        <taxon>Pezizomycotina</taxon>
        <taxon>Sordariomycetes</taxon>
        <taxon>Sordariomycetidae</taxon>
        <taxon>Sordariales</taxon>
        <taxon>Chaetomiaceae</taxon>
        <taxon>Canariomyces</taxon>
    </lineage>
</organism>
<name>A0AAN6TKZ6_9PEZI</name>
<reference evidence="1" key="2">
    <citation type="submission" date="2023-05" db="EMBL/GenBank/DDBJ databases">
        <authorList>
            <consortium name="Lawrence Berkeley National Laboratory"/>
            <person name="Steindorff A."/>
            <person name="Hensen N."/>
            <person name="Bonometti L."/>
            <person name="Westerberg I."/>
            <person name="Brannstrom I.O."/>
            <person name="Guillou S."/>
            <person name="Cros-Aarteil S."/>
            <person name="Calhoun S."/>
            <person name="Haridas S."/>
            <person name="Kuo A."/>
            <person name="Mondo S."/>
            <person name="Pangilinan J."/>
            <person name="Riley R."/>
            <person name="Labutti K."/>
            <person name="Andreopoulos B."/>
            <person name="Lipzen A."/>
            <person name="Chen C."/>
            <person name="Yanf M."/>
            <person name="Daum C."/>
            <person name="Ng V."/>
            <person name="Clum A."/>
            <person name="Ohm R."/>
            <person name="Martin F."/>
            <person name="Silar P."/>
            <person name="Natvig D."/>
            <person name="Lalanne C."/>
            <person name="Gautier V."/>
            <person name="Ament-Velasquez S.L."/>
            <person name="Kruys A."/>
            <person name="Hutchinson M.I."/>
            <person name="Powell A.J."/>
            <person name="Barry K."/>
            <person name="Miller A.N."/>
            <person name="Grigoriev I.V."/>
            <person name="Debuchy R."/>
            <person name="Gladieux P."/>
            <person name="Thoren M.H."/>
            <person name="Johannesson H."/>
        </authorList>
    </citation>
    <scope>NUCLEOTIDE SEQUENCE</scope>
    <source>
        <strain evidence="1">CBS 508.74</strain>
    </source>
</reference>
<dbReference type="EMBL" id="MU853334">
    <property type="protein sequence ID" value="KAK4115870.1"/>
    <property type="molecule type" value="Genomic_DNA"/>
</dbReference>
<accession>A0AAN6TKZ6</accession>
<protein>
    <submittedName>
        <fullName evidence="1">Uncharacterized protein</fullName>
    </submittedName>
</protein>
<sequence>MREERKRELLNQKLQSQMEKEQALKEERAMEKEILATLKSLKKGKEQRNKTRLDPLARQEFKLFCRDYIDHFYTGRTKWVYFYRLDGDGEPIQGQPEPGNEADMYGDMYLDSDTLCQFGPFRPPKHASRKAVKVKTTDGKYELSFKFIANGYLKVKVSWEYVSTARGNPCPTAPPPGAPDVFKFVGIKRDWEKEKAEMEKAAKARRSPSPRETWFEMNHPMGWWAQGRF</sequence>
<reference evidence="1" key="1">
    <citation type="journal article" date="2023" name="Mol. Phylogenet. Evol.">
        <title>Genome-scale phylogeny and comparative genomics of the fungal order Sordariales.</title>
        <authorList>
            <person name="Hensen N."/>
            <person name="Bonometti L."/>
            <person name="Westerberg I."/>
            <person name="Brannstrom I.O."/>
            <person name="Guillou S."/>
            <person name="Cros-Aarteil S."/>
            <person name="Calhoun S."/>
            <person name="Haridas S."/>
            <person name="Kuo A."/>
            <person name="Mondo S."/>
            <person name="Pangilinan J."/>
            <person name="Riley R."/>
            <person name="LaButti K."/>
            <person name="Andreopoulos B."/>
            <person name="Lipzen A."/>
            <person name="Chen C."/>
            <person name="Yan M."/>
            <person name="Daum C."/>
            <person name="Ng V."/>
            <person name="Clum A."/>
            <person name="Steindorff A."/>
            <person name="Ohm R.A."/>
            <person name="Martin F."/>
            <person name="Silar P."/>
            <person name="Natvig D.O."/>
            <person name="Lalanne C."/>
            <person name="Gautier V."/>
            <person name="Ament-Velasquez S.L."/>
            <person name="Kruys A."/>
            <person name="Hutchinson M.I."/>
            <person name="Powell A.J."/>
            <person name="Barry K."/>
            <person name="Miller A.N."/>
            <person name="Grigoriev I.V."/>
            <person name="Debuchy R."/>
            <person name="Gladieux P."/>
            <person name="Hiltunen Thoren M."/>
            <person name="Johannesson H."/>
        </authorList>
    </citation>
    <scope>NUCLEOTIDE SEQUENCE</scope>
    <source>
        <strain evidence="1">CBS 508.74</strain>
    </source>
</reference>
<keyword evidence="2" id="KW-1185">Reference proteome</keyword>
<dbReference type="Proteomes" id="UP001302812">
    <property type="component" value="Unassembled WGS sequence"/>
</dbReference>
<dbReference type="GeneID" id="89933668"/>
<proteinExistence type="predicted"/>
<evidence type="ECO:0000313" key="2">
    <source>
        <dbReference type="Proteomes" id="UP001302812"/>
    </source>
</evidence>